<feature type="non-terminal residue" evidence="2">
    <location>
        <position position="1"/>
    </location>
</feature>
<proteinExistence type="predicted"/>
<dbReference type="OrthoDB" id="162969at2759"/>
<feature type="region of interest" description="Disordered" evidence="1">
    <location>
        <begin position="67"/>
        <end position="87"/>
    </location>
</feature>
<reference evidence="2 3" key="1">
    <citation type="submission" date="2016-03" db="EMBL/GenBank/DDBJ databases">
        <title>Comparative genomics of the ectomycorrhizal sister species Rhizopogon vinicolor and Rhizopogon vesiculosus (Basidiomycota: Boletales) reveals a divergence of the mating type B locus.</title>
        <authorList>
            <person name="Mujic A.B."/>
            <person name="Kuo A."/>
            <person name="Tritt A."/>
            <person name="Lipzen A."/>
            <person name="Chen C."/>
            <person name="Johnson J."/>
            <person name="Sharma A."/>
            <person name="Barry K."/>
            <person name="Grigoriev I.V."/>
            <person name="Spatafora J.W."/>
        </authorList>
    </citation>
    <scope>NUCLEOTIDE SEQUENCE [LARGE SCALE GENOMIC DNA]</scope>
    <source>
        <strain evidence="2 3">AM-OR11-056</strain>
    </source>
</reference>
<comment type="caution">
    <text evidence="2">The sequence shown here is derived from an EMBL/GenBank/DDBJ whole genome shotgun (WGS) entry which is preliminary data.</text>
</comment>
<protein>
    <submittedName>
        <fullName evidence="2">Uncharacterized protein</fullName>
    </submittedName>
</protein>
<dbReference type="EMBL" id="LVVM01003553">
    <property type="protein sequence ID" value="OJA14623.1"/>
    <property type="molecule type" value="Genomic_DNA"/>
</dbReference>
<evidence type="ECO:0000256" key="1">
    <source>
        <dbReference type="SAM" id="MobiDB-lite"/>
    </source>
</evidence>
<accession>A0A1J8Q1R5</accession>
<gene>
    <name evidence="2" type="ORF">AZE42_13790</name>
</gene>
<dbReference type="AlphaFoldDB" id="A0A1J8Q1R5"/>
<name>A0A1J8Q1R5_9AGAM</name>
<keyword evidence="3" id="KW-1185">Reference proteome</keyword>
<evidence type="ECO:0000313" key="3">
    <source>
        <dbReference type="Proteomes" id="UP000183567"/>
    </source>
</evidence>
<sequence length="147" mass="16292">VTDQDPVANAENEVRSALDDLQATGVLQPKNRVDIEVLLNPPKESQMMDGARDEEICQAVLVARNAQEEGPINGGDVDVEDDSPLEPCPTHHEVFQAASVINRYVEHLDDPLARKLEAILASFGRQIHLEESRSMSPTRLTDYFTCI</sequence>
<dbReference type="Proteomes" id="UP000183567">
    <property type="component" value="Unassembled WGS sequence"/>
</dbReference>
<dbReference type="STRING" id="180088.A0A1J8Q1R5"/>
<evidence type="ECO:0000313" key="2">
    <source>
        <dbReference type="EMBL" id="OJA14623.1"/>
    </source>
</evidence>
<organism evidence="2 3">
    <name type="scientific">Rhizopogon vesiculosus</name>
    <dbReference type="NCBI Taxonomy" id="180088"/>
    <lineage>
        <taxon>Eukaryota</taxon>
        <taxon>Fungi</taxon>
        <taxon>Dikarya</taxon>
        <taxon>Basidiomycota</taxon>
        <taxon>Agaricomycotina</taxon>
        <taxon>Agaricomycetes</taxon>
        <taxon>Agaricomycetidae</taxon>
        <taxon>Boletales</taxon>
        <taxon>Suillineae</taxon>
        <taxon>Rhizopogonaceae</taxon>
        <taxon>Rhizopogon</taxon>
    </lineage>
</organism>